<protein>
    <recommendedName>
        <fullName evidence="3">DUF1127 domain-containing protein</fullName>
    </recommendedName>
</protein>
<keyword evidence="2" id="KW-1185">Reference proteome</keyword>
<name>A0ABX8WKC9_9HYPH</name>
<dbReference type="Proteomes" id="UP000825799">
    <property type="component" value="Chromosome"/>
</dbReference>
<reference evidence="1 2" key="1">
    <citation type="submission" date="2021-08" db="EMBL/GenBank/DDBJ databases">
        <title>Devosia salina sp. nov., isolated from the South China Sea sediment.</title>
        <authorList>
            <person name="Zhou Z."/>
        </authorList>
    </citation>
    <scope>NUCLEOTIDE SEQUENCE [LARGE SCALE GENOMIC DNA]</scope>
    <source>
        <strain evidence="1 2">SCS-3</strain>
    </source>
</reference>
<dbReference type="EMBL" id="CP080590">
    <property type="protein sequence ID" value="QYO76745.1"/>
    <property type="molecule type" value="Genomic_DNA"/>
</dbReference>
<dbReference type="RefSeq" id="WP_220305210.1">
    <property type="nucleotide sequence ID" value="NZ_CP080590.1"/>
</dbReference>
<evidence type="ECO:0008006" key="3">
    <source>
        <dbReference type="Google" id="ProtNLM"/>
    </source>
</evidence>
<evidence type="ECO:0000313" key="1">
    <source>
        <dbReference type="EMBL" id="QYO76745.1"/>
    </source>
</evidence>
<sequence>MLAWIRARWRAYQLYRDSQIFLTRADEKLLYDLGLEPLDLIEQVRKSRERRLRYDPPRLP</sequence>
<gene>
    <name evidence="1" type="ORF">K1X15_19580</name>
</gene>
<evidence type="ECO:0000313" key="2">
    <source>
        <dbReference type="Proteomes" id="UP000825799"/>
    </source>
</evidence>
<proteinExistence type="predicted"/>
<accession>A0ABX8WKC9</accession>
<organism evidence="1 2">
    <name type="scientific">Devosia salina</name>
    <dbReference type="NCBI Taxonomy" id="2860336"/>
    <lineage>
        <taxon>Bacteria</taxon>
        <taxon>Pseudomonadati</taxon>
        <taxon>Pseudomonadota</taxon>
        <taxon>Alphaproteobacteria</taxon>
        <taxon>Hyphomicrobiales</taxon>
        <taxon>Devosiaceae</taxon>
        <taxon>Devosia</taxon>
    </lineage>
</organism>